<dbReference type="AlphaFoldDB" id="A0A8C6SCL0"/>
<proteinExistence type="predicted"/>
<dbReference type="PANTHER" id="PTHR16155:SF18">
    <property type="entry name" value="STERILE ALPHA MOTIF DOMAIN-CONTAINING PROTEIN 9-LIKE"/>
    <property type="match status" value="1"/>
</dbReference>
<protein>
    <submittedName>
        <fullName evidence="1">Uncharacterized protein</fullName>
    </submittedName>
</protein>
<name>A0A8C6SCL0_9GOBI</name>
<reference evidence="1" key="1">
    <citation type="submission" date="2025-08" db="UniProtKB">
        <authorList>
            <consortium name="Ensembl"/>
        </authorList>
    </citation>
    <scope>IDENTIFICATION</scope>
</reference>
<reference evidence="1" key="2">
    <citation type="submission" date="2025-09" db="UniProtKB">
        <authorList>
            <consortium name="Ensembl"/>
        </authorList>
    </citation>
    <scope>IDENTIFICATION</scope>
</reference>
<dbReference type="Ensembl" id="ENSNMLT00000005561.1">
    <property type="protein sequence ID" value="ENSNMLP00000004871.1"/>
    <property type="gene ID" value="ENSNMLG00000003542.1"/>
</dbReference>
<sequence>MHVMWDLRKEFRCAVLKDNKVSKEEVAQQVIKLIQLENEKPCTVLLLVDDFKETDNTFELVNLIQKNMFNMNMDSIHPCKVIILNCVRSHKLEETHIKPENFYSFMLMKSNFDPSYTKGLASNTLESFDISTKKAKLFAFLALLNKYVADSEISLSLCEDFLGSKVIQWDKDSVIKRMVPFSNLLIIERVEDWGGYKGVRILHNQIAAACLEELEEHYELKVSDITTEILHCDLFYSSGVVKNRLMVFIQQMLIERQRKKDGEREPFSPLVKQIHNQQGRQTVQGIFVKASSRLETSASIPQALARYLYIKEQDFLEALKWAEKAKNINENPYTFDTIAQVYKSNLKHNMDREKQENTLSPEDLDANLKIAINAIATFKKAQELANTFDAEEEPEDDLDYPRKSYNVYGYVGVVEITFLVFEVLGRLTFFQENRDPMSKMYLKSFLEGNIPITSVHMGSNEINERHVKIIRENERFLLNLKHEVKEIFKILQDYLTYFKVNDSDSKDRRTIYAHFNKYVSLFCTEPEQKMMIEQRRLFLEKKNADTFSGILKHLETPVKEMEEITQAYAYLHKHKQLSNKMQATKVTTNYILCNIVLYLSNPNSKHVRSYKNLSDLLQKNLQVVGLRSNFPDPYYTALLLFWPDPSDNATDIQTYVTAIRHSSRKYLSTYFKSRSTVAHLFLTKGSGLKRLVTKLQLDKNFKKISRNSLAQLWRSGDIFKEKPIKDQLLRVRGTIEDGEVYAKYGKQKVHVRPALIPGTRSGFSTEKVSFFVGFAINGPLAYDIKNEN</sequence>
<evidence type="ECO:0000313" key="1">
    <source>
        <dbReference type="Ensembl" id="ENSNMLP00000004871.1"/>
    </source>
</evidence>
<dbReference type="PANTHER" id="PTHR16155">
    <property type="entry name" value="DED DOMAIN-CONTAINING PROTEIN"/>
    <property type="match status" value="1"/>
</dbReference>
<accession>A0A8C6SCL0</accession>
<dbReference type="GO" id="GO:0005737">
    <property type="term" value="C:cytoplasm"/>
    <property type="evidence" value="ECO:0007669"/>
    <property type="project" value="TreeGrafter"/>
</dbReference>
<dbReference type="Proteomes" id="UP000694523">
    <property type="component" value="Unplaced"/>
</dbReference>
<keyword evidence="2" id="KW-1185">Reference proteome</keyword>
<evidence type="ECO:0000313" key="2">
    <source>
        <dbReference type="Proteomes" id="UP000694523"/>
    </source>
</evidence>
<organism evidence="1 2">
    <name type="scientific">Neogobius melanostomus</name>
    <name type="common">round goby</name>
    <dbReference type="NCBI Taxonomy" id="47308"/>
    <lineage>
        <taxon>Eukaryota</taxon>
        <taxon>Metazoa</taxon>
        <taxon>Chordata</taxon>
        <taxon>Craniata</taxon>
        <taxon>Vertebrata</taxon>
        <taxon>Euteleostomi</taxon>
        <taxon>Actinopterygii</taxon>
        <taxon>Neopterygii</taxon>
        <taxon>Teleostei</taxon>
        <taxon>Neoteleostei</taxon>
        <taxon>Acanthomorphata</taxon>
        <taxon>Gobiaria</taxon>
        <taxon>Gobiiformes</taxon>
        <taxon>Gobioidei</taxon>
        <taxon>Gobiidae</taxon>
        <taxon>Benthophilinae</taxon>
        <taxon>Neogobiini</taxon>
        <taxon>Neogobius</taxon>
    </lineage>
</organism>